<evidence type="ECO:0000313" key="1">
    <source>
        <dbReference type="EMBL" id="SIS19984.1"/>
    </source>
</evidence>
<dbReference type="Pfam" id="PF12900">
    <property type="entry name" value="Pyridox_ox_2"/>
    <property type="match status" value="1"/>
</dbReference>
<organism evidence="1 2">
    <name type="scientific">Natronorubrum thiooxidans</name>
    <dbReference type="NCBI Taxonomy" id="308853"/>
    <lineage>
        <taxon>Archaea</taxon>
        <taxon>Methanobacteriati</taxon>
        <taxon>Methanobacteriota</taxon>
        <taxon>Stenosarchaea group</taxon>
        <taxon>Halobacteria</taxon>
        <taxon>Halobacteriales</taxon>
        <taxon>Natrialbaceae</taxon>
        <taxon>Natronorubrum</taxon>
    </lineage>
</organism>
<dbReference type="InterPro" id="IPR012349">
    <property type="entry name" value="Split_barrel_FMN-bd"/>
</dbReference>
<gene>
    <name evidence="1" type="ORF">SAMN05421752_12533</name>
</gene>
<reference evidence="2" key="1">
    <citation type="submission" date="2017-01" db="EMBL/GenBank/DDBJ databases">
        <authorList>
            <person name="Varghese N."/>
            <person name="Submissions S."/>
        </authorList>
    </citation>
    <scope>NUCLEOTIDE SEQUENCE [LARGE SCALE GENOMIC DNA]</scope>
    <source>
        <strain evidence="2">type strain: HArc-</strain>
    </source>
</reference>
<dbReference type="STRING" id="308853.SAMN05421752_12533"/>
<sequence length="163" mass="18387">MTVDGLRDYGMVRMDDDEIQGFLSSQQTGVLGLSADDAPIMRPMSFWYDGASSLYILYVLGTSSRKAELTDRADVARFLVYRADTPFNWMSVLLTGTITPVSEDKQDEIQEKMEMRWRPDVFERASTSGNTTLYQFRIEDQAGIKHLGLPPGLEPDSSEDQSK</sequence>
<name>A0A1N7H550_9EURY</name>
<dbReference type="Gene3D" id="2.30.110.10">
    <property type="entry name" value="Electron Transport, Fmn-binding Protein, Chain A"/>
    <property type="match status" value="1"/>
</dbReference>
<dbReference type="OrthoDB" id="953at2157"/>
<accession>A0A1N7H550</accession>
<keyword evidence="2" id="KW-1185">Reference proteome</keyword>
<dbReference type="InterPro" id="IPR024747">
    <property type="entry name" value="Pyridox_Oxase-rel"/>
</dbReference>
<evidence type="ECO:0008006" key="3">
    <source>
        <dbReference type="Google" id="ProtNLM"/>
    </source>
</evidence>
<dbReference type="RefSeq" id="WP_076610834.1">
    <property type="nucleotide sequence ID" value="NZ_FTNR01000025.1"/>
</dbReference>
<dbReference type="EMBL" id="FTNR01000025">
    <property type="protein sequence ID" value="SIS19984.1"/>
    <property type="molecule type" value="Genomic_DNA"/>
</dbReference>
<dbReference type="SUPFAM" id="SSF50475">
    <property type="entry name" value="FMN-binding split barrel"/>
    <property type="match status" value="1"/>
</dbReference>
<evidence type="ECO:0000313" key="2">
    <source>
        <dbReference type="Proteomes" id="UP000185936"/>
    </source>
</evidence>
<proteinExistence type="predicted"/>
<dbReference type="Proteomes" id="UP000185936">
    <property type="component" value="Unassembled WGS sequence"/>
</dbReference>
<protein>
    <recommendedName>
        <fullName evidence="3">Pyridoxamine 5'-phosphate oxidase</fullName>
    </recommendedName>
</protein>
<dbReference type="AlphaFoldDB" id="A0A1N7H550"/>